<dbReference type="PANTHER" id="PTHR19328:SF53">
    <property type="entry name" value="MEMBRANE PROTEIN"/>
    <property type="match status" value="1"/>
</dbReference>
<gene>
    <name evidence="3" type="ORF">RBB81_13100</name>
</gene>
<reference evidence="3" key="2">
    <citation type="journal article" date="2024" name="Environ. Microbiol.">
        <title>Genome analysis and description of Tunturibacter gen. nov. expands the diversity of Terriglobia in tundra soils.</title>
        <authorList>
            <person name="Messyasz A."/>
            <person name="Mannisto M.K."/>
            <person name="Kerkhof L.J."/>
            <person name="Haggblom M.M."/>
        </authorList>
    </citation>
    <scope>NUCLEOTIDE SEQUENCE</scope>
    <source>
        <strain evidence="3">M8UP39</strain>
    </source>
</reference>
<dbReference type="SUPFAM" id="SSF50952">
    <property type="entry name" value="Soluble quinoprotein glucose dehydrogenase"/>
    <property type="match status" value="1"/>
</dbReference>
<feature type="domain" description="Pyrroloquinoline quinone-dependent pyranose dehydrogenase beta-propeller" evidence="2">
    <location>
        <begin position="109"/>
        <end position="472"/>
    </location>
</feature>
<dbReference type="InterPro" id="IPR054539">
    <property type="entry name" value="Beta-prop_PDH"/>
</dbReference>
<dbReference type="PANTHER" id="PTHR19328">
    <property type="entry name" value="HEDGEHOG-INTERACTING PROTEIN"/>
    <property type="match status" value="1"/>
</dbReference>
<evidence type="ECO:0000313" key="3">
    <source>
        <dbReference type="EMBL" id="XCB20534.1"/>
    </source>
</evidence>
<accession>A0AAU7YV63</accession>
<keyword evidence="1" id="KW-0732">Signal</keyword>
<organism evidence="3">
    <name type="scientific">Tunturiibacter gelidiferens</name>
    <dbReference type="NCBI Taxonomy" id="3069689"/>
    <lineage>
        <taxon>Bacteria</taxon>
        <taxon>Pseudomonadati</taxon>
        <taxon>Acidobacteriota</taxon>
        <taxon>Terriglobia</taxon>
        <taxon>Terriglobales</taxon>
        <taxon>Acidobacteriaceae</taxon>
        <taxon>Tunturiibacter</taxon>
    </lineage>
</organism>
<dbReference type="InterPro" id="IPR011041">
    <property type="entry name" value="Quinoprot_gluc/sorb_DH_b-prop"/>
</dbReference>
<feature type="chain" id="PRO_5043896719" evidence="1">
    <location>
        <begin position="23"/>
        <end position="476"/>
    </location>
</feature>
<reference evidence="3" key="1">
    <citation type="submission" date="2023-08" db="EMBL/GenBank/DDBJ databases">
        <authorList>
            <person name="Messyasz A."/>
            <person name="Mannisto M.K."/>
            <person name="Kerkhof L.J."/>
            <person name="Haggblom M."/>
        </authorList>
    </citation>
    <scope>NUCLEOTIDE SEQUENCE</scope>
    <source>
        <strain evidence="3">M8UP39</strain>
    </source>
</reference>
<dbReference type="RefSeq" id="WP_353070954.1">
    <property type="nucleotide sequence ID" value="NZ_CP132938.1"/>
</dbReference>
<dbReference type="Pfam" id="PF22807">
    <property type="entry name" value="TrAA12"/>
    <property type="match status" value="1"/>
</dbReference>
<dbReference type="AlphaFoldDB" id="A0AAU7YV63"/>
<protein>
    <submittedName>
        <fullName evidence="3">PQQ-dependent sugar dehydrogenase</fullName>
    </submittedName>
</protein>
<dbReference type="EMBL" id="CP132938">
    <property type="protein sequence ID" value="XCB20534.1"/>
    <property type="molecule type" value="Genomic_DNA"/>
</dbReference>
<name>A0AAU7YV63_9BACT</name>
<feature type="signal peptide" evidence="1">
    <location>
        <begin position="1"/>
        <end position="22"/>
    </location>
</feature>
<evidence type="ECO:0000256" key="1">
    <source>
        <dbReference type="SAM" id="SignalP"/>
    </source>
</evidence>
<dbReference type="KEGG" id="tgi:RBB81_13100"/>
<dbReference type="Gene3D" id="2.120.10.30">
    <property type="entry name" value="TolB, C-terminal domain"/>
    <property type="match status" value="1"/>
</dbReference>
<evidence type="ECO:0000259" key="2">
    <source>
        <dbReference type="Pfam" id="PF22807"/>
    </source>
</evidence>
<proteinExistence type="predicted"/>
<dbReference type="InterPro" id="IPR011042">
    <property type="entry name" value="6-blade_b-propeller_TolB-like"/>
</dbReference>
<sequence length="476" mass="51643">MRFPSFLVLVAANMLLPAALPAQQTITGQAAFADWNQQQPGVRRKITLADLPEPKPDEAVNNTPHVIPRPADAWPIAAAGFKVTLYAGGDSIPMQRADNKQVMALSGGTFTMPRLIRTAPNGDLFLADSGAGAVFILRGVGPDGKAAQIEKFATGLDHPFGIAFYPADNPKYVYVGNATTIQRIPYHSGDLHATAAPETIVPDIPGYAQLTGGGHWTRDVVFTKDGQHMLVSVGSGSNADDPDTHPKEFHRADVLEYTPEGRFIEVYAHGIRNCVGEAINPTTGQLWCSTNERDNLGNHLVPDYVTSVKEGSFYGWPWYYMGGHQDPRLPESCANGTGPNPQAAALTADEAKTCKRVNLASKVITPDVLVQPHMASLEMVFYPDQKEQFPEQYDGDAFAAEHGSWNRANRAGYEVIRIPMHNGHADGSYEDFLAGFVTKDGQVWGRPVGVAIAKDGSMFVTDDGSRSVWHVTYIGK</sequence>